<sequence>MSAARSLLSRVRRLEAARTAPRSAFEHAFGSLEAFTSEVQAGIDAGTFDRIDMPMVLNAIRRWHTDGEFGAWQRNRVMERHG</sequence>
<reference evidence="1 2" key="1">
    <citation type="submission" date="2017-04" db="EMBL/GenBank/DDBJ databases">
        <authorList>
            <person name="Afonso C.L."/>
            <person name="Miller P.J."/>
            <person name="Scott M.A."/>
            <person name="Spackman E."/>
            <person name="Goraichik I."/>
            <person name="Dimitrov K.M."/>
            <person name="Suarez D.L."/>
            <person name="Swayne D.E."/>
        </authorList>
    </citation>
    <scope>NUCLEOTIDE SEQUENCE [LARGE SCALE GENOMIC DNA]</scope>
    <source>
        <strain evidence="1 2">USBA 355</strain>
    </source>
</reference>
<keyword evidence="2" id="KW-1185">Reference proteome</keyword>
<dbReference type="AlphaFoldDB" id="A0A1Y6CYF5"/>
<evidence type="ECO:0000313" key="1">
    <source>
        <dbReference type="EMBL" id="SMF85655.1"/>
    </source>
</evidence>
<proteinExistence type="predicted"/>
<gene>
    <name evidence="1" type="ORF">SAMN05428998_1682</name>
</gene>
<protein>
    <submittedName>
        <fullName evidence="1">Uncharacterized protein</fullName>
    </submittedName>
</protein>
<name>A0A1Y6CYF5_9PROT</name>
<dbReference type="STRING" id="560819.SAMN05428998_1682"/>
<evidence type="ECO:0000313" key="2">
    <source>
        <dbReference type="Proteomes" id="UP000192917"/>
    </source>
</evidence>
<organism evidence="1 2">
    <name type="scientific">Tistlia consotensis USBA 355</name>
    <dbReference type="NCBI Taxonomy" id="560819"/>
    <lineage>
        <taxon>Bacteria</taxon>
        <taxon>Pseudomonadati</taxon>
        <taxon>Pseudomonadota</taxon>
        <taxon>Alphaproteobacteria</taxon>
        <taxon>Rhodospirillales</taxon>
        <taxon>Rhodovibrionaceae</taxon>
        <taxon>Tistlia</taxon>
    </lineage>
</organism>
<accession>A0A1Y6CYF5</accession>
<dbReference type="RefSeq" id="WP_085127493.1">
    <property type="nucleotide sequence ID" value="NZ_FWZX01000068.1"/>
</dbReference>
<dbReference type="Proteomes" id="UP000192917">
    <property type="component" value="Unassembled WGS sequence"/>
</dbReference>
<dbReference type="EMBL" id="FWZX01000068">
    <property type="protein sequence ID" value="SMF85655.1"/>
    <property type="molecule type" value="Genomic_DNA"/>
</dbReference>